<dbReference type="GO" id="GO:0005524">
    <property type="term" value="F:ATP binding"/>
    <property type="evidence" value="ECO:0007669"/>
    <property type="project" value="UniProtKB-KW"/>
</dbReference>
<dbReference type="InterPro" id="IPR027417">
    <property type="entry name" value="P-loop_NTPase"/>
</dbReference>
<dbReference type="InterPro" id="IPR050388">
    <property type="entry name" value="ABC_Ni/Peptide_Import"/>
</dbReference>
<dbReference type="GO" id="GO:0005886">
    <property type="term" value="C:plasma membrane"/>
    <property type="evidence" value="ECO:0007669"/>
    <property type="project" value="UniProtKB-SubCell"/>
</dbReference>
<dbReference type="KEGG" id="toy:FO059_16445"/>
<feature type="region of interest" description="Disordered" evidence="8">
    <location>
        <begin position="1"/>
        <end position="27"/>
    </location>
</feature>
<dbReference type="InterPro" id="IPR003439">
    <property type="entry name" value="ABC_transporter-like_ATP-bd"/>
</dbReference>
<evidence type="ECO:0000256" key="5">
    <source>
        <dbReference type="ARBA" id="ARBA00022741"/>
    </source>
</evidence>
<accession>A0A516X6F2</accession>
<comment type="similarity">
    <text evidence="2">Belongs to the ABC transporter superfamily.</text>
</comment>
<dbReference type="OrthoDB" id="8036461at2"/>
<dbReference type="PROSITE" id="PS00211">
    <property type="entry name" value="ABC_TRANSPORTER_1"/>
    <property type="match status" value="1"/>
</dbReference>
<dbReference type="SUPFAM" id="SSF52540">
    <property type="entry name" value="P-loop containing nucleoside triphosphate hydrolases"/>
    <property type="match status" value="1"/>
</dbReference>
<keyword evidence="7" id="KW-0472">Membrane</keyword>
<dbReference type="FunFam" id="3.40.50.300:FF:000016">
    <property type="entry name" value="Oligopeptide ABC transporter ATP-binding component"/>
    <property type="match status" value="1"/>
</dbReference>
<dbReference type="PANTHER" id="PTHR43297:SF2">
    <property type="entry name" value="DIPEPTIDE TRANSPORT ATP-BINDING PROTEIN DPPD"/>
    <property type="match status" value="1"/>
</dbReference>
<keyword evidence="5" id="KW-0547">Nucleotide-binding</keyword>
<dbReference type="RefSeq" id="WP_143910025.1">
    <property type="nucleotide sequence ID" value="NZ_CP041765.1"/>
</dbReference>
<keyword evidence="3" id="KW-0813">Transport</keyword>
<protein>
    <submittedName>
        <fullName evidence="10">ABC transporter ATP-binding protein</fullName>
    </submittedName>
</protein>
<dbReference type="InterPro" id="IPR017871">
    <property type="entry name" value="ABC_transporter-like_CS"/>
</dbReference>
<proteinExistence type="inferred from homology"/>
<dbReference type="Pfam" id="PF00005">
    <property type="entry name" value="ABC_tran"/>
    <property type="match status" value="1"/>
</dbReference>
<name>A0A516X6F2_9ACTN</name>
<keyword evidence="4" id="KW-1003">Cell membrane</keyword>
<sequence>MSTTAETNDGADKVAGTAAGPGAAERKYDGPLLSVDNVSTRFRTKRGWLHAVDGVSLTLEAGETLGLVGESGSGKSVLGKTAMGLISGDNATHITGEVRFAGHDMQAITRKQQRELWGDDIAMIFQDPMSALNPLKHIGTQLTESIRVHMGLDKKQARERAVELLRKVRIPEPARRIDQYPHELSGGMRQRVVIAIALACDPTLVIADEPTTALDVTVQKQILDLLDDLRHEMGMASILVSHDLGVVAGQTDRVAVMYAGRVVEMAPTKQLFSSPRHPYTTALLAAIPDLGDAPHTPLESIDGGLPDMTKPIPGCAFADRCRYAQERCLTEAPALDVAKDADGEPGADPKHPHRVACHFPVGTPEGDAALAANEKAGRTAAGRELKLEAV</sequence>
<evidence type="ECO:0000256" key="4">
    <source>
        <dbReference type="ARBA" id="ARBA00022475"/>
    </source>
</evidence>
<dbReference type="EMBL" id="CP041765">
    <property type="protein sequence ID" value="QDQ98620.1"/>
    <property type="molecule type" value="Genomic_DNA"/>
</dbReference>
<evidence type="ECO:0000256" key="7">
    <source>
        <dbReference type="ARBA" id="ARBA00023136"/>
    </source>
</evidence>
<evidence type="ECO:0000256" key="8">
    <source>
        <dbReference type="SAM" id="MobiDB-lite"/>
    </source>
</evidence>
<evidence type="ECO:0000259" key="9">
    <source>
        <dbReference type="PROSITE" id="PS50893"/>
    </source>
</evidence>
<evidence type="ECO:0000313" key="10">
    <source>
        <dbReference type="EMBL" id="QDQ98620.1"/>
    </source>
</evidence>
<dbReference type="Pfam" id="PF08352">
    <property type="entry name" value="oligo_HPY"/>
    <property type="match status" value="1"/>
</dbReference>
<evidence type="ECO:0000256" key="6">
    <source>
        <dbReference type="ARBA" id="ARBA00022840"/>
    </source>
</evidence>
<evidence type="ECO:0000256" key="1">
    <source>
        <dbReference type="ARBA" id="ARBA00004202"/>
    </source>
</evidence>
<feature type="domain" description="ABC transporter" evidence="9">
    <location>
        <begin position="33"/>
        <end position="284"/>
    </location>
</feature>
<comment type="subcellular location">
    <subcellularLocation>
        <location evidence="1">Cell membrane</location>
        <topology evidence="1">Peripheral membrane protein</topology>
    </subcellularLocation>
</comment>
<dbReference type="CDD" id="cd03257">
    <property type="entry name" value="ABC_NikE_OppD_transporters"/>
    <property type="match status" value="1"/>
</dbReference>
<dbReference type="GO" id="GO:0015833">
    <property type="term" value="P:peptide transport"/>
    <property type="evidence" value="ECO:0007669"/>
    <property type="project" value="InterPro"/>
</dbReference>
<dbReference type="PANTHER" id="PTHR43297">
    <property type="entry name" value="OLIGOPEPTIDE TRANSPORT ATP-BINDING PROTEIN APPD"/>
    <property type="match status" value="1"/>
</dbReference>
<evidence type="ECO:0000256" key="3">
    <source>
        <dbReference type="ARBA" id="ARBA00022448"/>
    </source>
</evidence>
<dbReference type="InterPro" id="IPR013563">
    <property type="entry name" value="Oligopep_ABC_C"/>
</dbReference>
<evidence type="ECO:0000256" key="2">
    <source>
        <dbReference type="ARBA" id="ARBA00005417"/>
    </source>
</evidence>
<organism evidence="10 11">
    <name type="scientific">Tomitella fengzijianii</name>
    <dbReference type="NCBI Taxonomy" id="2597660"/>
    <lineage>
        <taxon>Bacteria</taxon>
        <taxon>Bacillati</taxon>
        <taxon>Actinomycetota</taxon>
        <taxon>Actinomycetes</taxon>
        <taxon>Mycobacteriales</taxon>
        <taxon>Tomitella</taxon>
    </lineage>
</organism>
<gene>
    <name evidence="10" type="ORF">FO059_16445</name>
</gene>
<reference evidence="10 11" key="1">
    <citation type="submission" date="2019-07" db="EMBL/GenBank/DDBJ databases">
        <title>Tomitella cavernea sp. nov., an actinomycete isolated from soil.</title>
        <authorList>
            <person name="Cheng J."/>
        </authorList>
    </citation>
    <scope>NUCLEOTIDE SEQUENCE [LARGE SCALE GENOMIC DNA]</scope>
    <source>
        <strain evidence="10 11">HY188</strain>
    </source>
</reference>
<evidence type="ECO:0000313" key="11">
    <source>
        <dbReference type="Proteomes" id="UP000317344"/>
    </source>
</evidence>
<reference evidence="10 11" key="2">
    <citation type="submission" date="2019-07" db="EMBL/GenBank/DDBJ databases">
        <authorList>
            <person name="Huang Y."/>
        </authorList>
    </citation>
    <scope>NUCLEOTIDE SEQUENCE [LARGE SCALE GENOMIC DNA]</scope>
    <source>
        <strain evidence="10 11">HY188</strain>
    </source>
</reference>
<dbReference type="GO" id="GO:0016887">
    <property type="term" value="F:ATP hydrolysis activity"/>
    <property type="evidence" value="ECO:0007669"/>
    <property type="project" value="InterPro"/>
</dbReference>
<keyword evidence="6 10" id="KW-0067">ATP-binding</keyword>
<dbReference type="Gene3D" id="3.40.50.300">
    <property type="entry name" value="P-loop containing nucleotide triphosphate hydrolases"/>
    <property type="match status" value="1"/>
</dbReference>
<dbReference type="AlphaFoldDB" id="A0A516X6F2"/>
<dbReference type="SMART" id="SM00382">
    <property type="entry name" value="AAA"/>
    <property type="match status" value="1"/>
</dbReference>
<dbReference type="InterPro" id="IPR003593">
    <property type="entry name" value="AAA+_ATPase"/>
</dbReference>
<dbReference type="PROSITE" id="PS50893">
    <property type="entry name" value="ABC_TRANSPORTER_2"/>
    <property type="match status" value="1"/>
</dbReference>
<dbReference type="Proteomes" id="UP000317344">
    <property type="component" value="Chromosome"/>
</dbReference>
<keyword evidence="11" id="KW-1185">Reference proteome</keyword>
<dbReference type="NCBIfam" id="TIGR01727">
    <property type="entry name" value="oligo_HPY"/>
    <property type="match status" value="1"/>
</dbReference>